<feature type="compositionally biased region" description="Polar residues" evidence="2">
    <location>
        <begin position="114"/>
        <end position="123"/>
    </location>
</feature>
<dbReference type="EMBL" id="MU006242">
    <property type="protein sequence ID" value="KAF2820036.1"/>
    <property type="molecule type" value="Genomic_DNA"/>
</dbReference>
<proteinExistence type="predicted"/>
<evidence type="ECO:0000256" key="1">
    <source>
        <dbReference type="ARBA" id="ARBA00023242"/>
    </source>
</evidence>
<evidence type="ECO:0000313" key="5">
    <source>
        <dbReference type="Proteomes" id="UP000799424"/>
    </source>
</evidence>
<feature type="region of interest" description="Disordered" evidence="2">
    <location>
        <begin position="305"/>
        <end position="353"/>
    </location>
</feature>
<keyword evidence="1" id="KW-0539">Nucleus</keyword>
<feature type="region of interest" description="Disordered" evidence="2">
    <location>
        <begin position="682"/>
        <end position="710"/>
    </location>
</feature>
<dbReference type="CDD" id="cd11660">
    <property type="entry name" value="SANT_TRF"/>
    <property type="match status" value="1"/>
</dbReference>
<dbReference type="Proteomes" id="UP000799424">
    <property type="component" value="Unassembled WGS sequence"/>
</dbReference>
<reference evidence="4" key="1">
    <citation type="journal article" date="2020" name="Stud. Mycol.">
        <title>101 Dothideomycetes genomes: a test case for predicting lifestyles and emergence of pathogens.</title>
        <authorList>
            <person name="Haridas S."/>
            <person name="Albert R."/>
            <person name="Binder M."/>
            <person name="Bloem J."/>
            <person name="Labutti K."/>
            <person name="Salamov A."/>
            <person name="Andreopoulos B."/>
            <person name="Baker S."/>
            <person name="Barry K."/>
            <person name="Bills G."/>
            <person name="Bluhm B."/>
            <person name="Cannon C."/>
            <person name="Castanera R."/>
            <person name="Culley D."/>
            <person name="Daum C."/>
            <person name="Ezra D."/>
            <person name="Gonzalez J."/>
            <person name="Henrissat B."/>
            <person name="Kuo A."/>
            <person name="Liang C."/>
            <person name="Lipzen A."/>
            <person name="Lutzoni F."/>
            <person name="Magnuson J."/>
            <person name="Mondo S."/>
            <person name="Nolan M."/>
            <person name="Ohm R."/>
            <person name="Pangilinan J."/>
            <person name="Park H.-J."/>
            <person name="Ramirez L."/>
            <person name="Alfaro M."/>
            <person name="Sun H."/>
            <person name="Tritt A."/>
            <person name="Yoshinaga Y."/>
            <person name="Zwiers L.-H."/>
            <person name="Turgeon B."/>
            <person name="Goodwin S."/>
            <person name="Spatafora J."/>
            <person name="Crous P."/>
            <person name="Grigoriev I."/>
        </authorList>
    </citation>
    <scope>NUCLEOTIDE SEQUENCE</scope>
    <source>
        <strain evidence="4">CBS 113818</strain>
    </source>
</reference>
<dbReference type="Gene3D" id="1.10.246.220">
    <property type="match status" value="1"/>
</dbReference>
<dbReference type="Pfam" id="PF00249">
    <property type="entry name" value="Myb_DNA-binding"/>
    <property type="match status" value="1"/>
</dbReference>
<feature type="domain" description="Myb-like" evidence="3">
    <location>
        <begin position="251"/>
        <end position="303"/>
    </location>
</feature>
<dbReference type="PANTHER" id="PTHR46734:SF1">
    <property type="entry name" value="TELOMERIC REPEAT-BINDING FACTOR 1"/>
    <property type="match status" value="1"/>
</dbReference>
<dbReference type="SMART" id="SM00717">
    <property type="entry name" value="SANT"/>
    <property type="match status" value="2"/>
</dbReference>
<organism evidence="4 5">
    <name type="scientific">Ophiobolus disseminans</name>
    <dbReference type="NCBI Taxonomy" id="1469910"/>
    <lineage>
        <taxon>Eukaryota</taxon>
        <taxon>Fungi</taxon>
        <taxon>Dikarya</taxon>
        <taxon>Ascomycota</taxon>
        <taxon>Pezizomycotina</taxon>
        <taxon>Dothideomycetes</taxon>
        <taxon>Pleosporomycetidae</taxon>
        <taxon>Pleosporales</taxon>
        <taxon>Pleosporineae</taxon>
        <taxon>Phaeosphaeriaceae</taxon>
        <taxon>Ophiobolus</taxon>
    </lineage>
</organism>
<dbReference type="PANTHER" id="PTHR46734">
    <property type="entry name" value="TELOMERIC REPEAT-BINDING FACTOR 1 TERF1"/>
    <property type="match status" value="1"/>
</dbReference>
<dbReference type="AlphaFoldDB" id="A0A6A6ZGB9"/>
<dbReference type="InterPro" id="IPR001005">
    <property type="entry name" value="SANT/Myb"/>
</dbReference>
<dbReference type="InterPro" id="IPR052450">
    <property type="entry name" value="TRBD-Containing_Protein"/>
</dbReference>
<feature type="compositionally biased region" description="Basic and acidic residues" evidence="2">
    <location>
        <begin position="458"/>
        <end position="494"/>
    </location>
</feature>
<feature type="region of interest" description="Disordered" evidence="2">
    <location>
        <begin position="458"/>
        <end position="525"/>
    </location>
</feature>
<dbReference type="SUPFAM" id="SSF46689">
    <property type="entry name" value="Homeodomain-like"/>
    <property type="match status" value="2"/>
</dbReference>
<gene>
    <name evidence="4" type="ORF">CC86DRAFT_460047</name>
</gene>
<evidence type="ECO:0000259" key="3">
    <source>
        <dbReference type="PROSITE" id="PS50090"/>
    </source>
</evidence>
<evidence type="ECO:0000313" key="4">
    <source>
        <dbReference type="EMBL" id="KAF2820036.1"/>
    </source>
</evidence>
<dbReference type="Gene3D" id="1.10.10.60">
    <property type="entry name" value="Homeodomain-like"/>
    <property type="match status" value="1"/>
</dbReference>
<feature type="compositionally biased region" description="Basic and acidic residues" evidence="2">
    <location>
        <begin position="104"/>
        <end position="113"/>
    </location>
</feature>
<dbReference type="OrthoDB" id="608866at2759"/>
<evidence type="ECO:0000256" key="2">
    <source>
        <dbReference type="SAM" id="MobiDB-lite"/>
    </source>
</evidence>
<feature type="region of interest" description="Disordered" evidence="2">
    <location>
        <begin position="203"/>
        <end position="261"/>
    </location>
</feature>
<sequence length="710" mass="78036">MTLRKMVVKGLLQVGIMQGRSSRTGGYQSFRHLIYALQVTNCCCRLDWTNSGAPISQVLNGAVSTQHAPEPASTTQYVSAAPFSGKLIDLLLDTSQNLTHERRRAGDQPEETSRVVSENSIITLPQPAQPPAKTARRPRIPPLLQGLHQPPPLPPNGRLFPPITDGVSGFEQEICERIQSGNATQEARAKKDGDDFATRTVEQISPPSAHSKQNRAEQIPILSPISPGIKNSRKRRTEASPSDTAPVAQKQQGRKRKKWSDEETRDLLLGVSRLGIGNWKKILHCSDFEFQGRTAVDLKDRFRVCCPGDSSKPRKPKQRKGVDGKTVRSPRTGARPVVGEDVPNVESPPSESPAAKELFAEGAGDIHRMNHTELVKLGIHTPFAKSKRRARHAFSVVDDENLLKGFEKHGAAWQAMRDDKDLGFETRHPTDLRDRFRIRYPEAYERAGYKLKAKIKSRGRDVNAVEEKEPKQDPPLDSNQRSEAREKRSAKDNSRTLNDNELEERPVLRFPAARSSAHTSTTDLGPAFSNFAENDGSLSPIILNRNILQWADANTTTMSSTSNSVYFGTYLSRDPSAYNTIPHDGLHINPLATLKLPMLTLSDHTSSTLPIMQNYPTTINPVPSSSIDPALNWSSFQKPNSSSSQHNLLRTPNLPTIVFPHVPAISARTTVHNLPPPADLLSGMDLDGGEGVGAEHGGTNASAFGAADGR</sequence>
<accession>A0A6A6ZGB9</accession>
<keyword evidence="5" id="KW-1185">Reference proteome</keyword>
<dbReference type="PROSITE" id="PS50090">
    <property type="entry name" value="MYB_LIKE"/>
    <property type="match status" value="1"/>
</dbReference>
<name>A0A6A6ZGB9_9PLEO</name>
<dbReference type="InterPro" id="IPR009057">
    <property type="entry name" value="Homeodomain-like_sf"/>
</dbReference>
<protein>
    <recommendedName>
        <fullName evidence="3">Myb-like domain-containing protein</fullName>
    </recommendedName>
</protein>
<feature type="region of interest" description="Disordered" evidence="2">
    <location>
        <begin position="99"/>
        <end position="160"/>
    </location>
</feature>